<dbReference type="OrthoDB" id="64736at2759"/>
<name>A0A0G4J3G2_PLABS</name>
<dbReference type="EMBL" id="CDSF01000122">
    <property type="protein sequence ID" value="CEP02138.1"/>
    <property type="molecule type" value="Genomic_DNA"/>
</dbReference>
<feature type="chain" id="PRO_5005193453" description="Alpha-N-acetylglucosaminidase" evidence="2">
    <location>
        <begin position="26"/>
        <end position="801"/>
    </location>
</feature>
<reference evidence="6 7" key="1">
    <citation type="submission" date="2015-02" db="EMBL/GenBank/DDBJ databases">
        <authorList>
            <person name="Chooi Y.-H."/>
        </authorList>
    </citation>
    <scope>NUCLEOTIDE SEQUENCE [LARGE SCALE GENOMIC DNA]</scope>
    <source>
        <strain evidence="6">E3</strain>
    </source>
</reference>
<dbReference type="Gene3D" id="3.20.20.80">
    <property type="entry name" value="Glycosidases"/>
    <property type="match status" value="1"/>
</dbReference>
<evidence type="ECO:0000256" key="1">
    <source>
        <dbReference type="ARBA" id="ARBA00022801"/>
    </source>
</evidence>
<evidence type="ECO:0000313" key="7">
    <source>
        <dbReference type="Proteomes" id="UP000039324"/>
    </source>
</evidence>
<keyword evidence="1" id="KW-0378">Hydrolase</keyword>
<dbReference type="InterPro" id="IPR029018">
    <property type="entry name" value="Hex-like_dom2"/>
</dbReference>
<sequence length="801" mass="91251">METTMMAVVRLLTLAVAVAVPFVAASSDDLAAVRQFAERVLGKELAGQVQFDLAPDDAIVDDLHRFEYESVDDELVIRGTSIAALTSALGWYLKYDANVHISWSGDQTDPLQGSHGLPKARGRVQRRRSVPLSYYMNVCTFSYTAVWWDWPRWERELDWMALNGINAPLALTGQEYIWRRVFVERFGMTRDELDEFFTGPAFLAWHRMGNLRAWAGPLSDKWIDQQRDLQVKILGRARALGMKAILPAFAGHVPAAAKRIWPDAEIRPASPWGAFEAKYTNVYMVQPGSPVFTDIGRAFVEEISREFGTDHLYNADTYNEVGPAAAAMRPESMDHKYLSATAASTVRRVAPDLGGERRVLTWADAQLESMTAADPDAIWVMQGWLFVDKRTWTPGNIEAYLSGVPDDRLVVLDLFSDVVPIYDQPNGYFGKRWIYNMLHNFGGNHGLYGRADVISSEPVRALTASDGKMIGIGLTPEGIEQNYALYELMLEMAWRHEPVDLDEWFRLFAWRRYGGPAPNGHVDLAWDLIQRNAYRCSSGQWSVTKTIAGVEPRFAFAARRFMNPIPHYDPATLVEAWYELLHAAPEFAHQATFRYDLVDVTRQVLNNFMLDVHARFVDAYRAGQVERAKQAGQQFLDVITDLDRILASDSHWLLGTWLDGARRAAQGNDDVPVDKFLFNARNLITMWGPRAEIADYASKDWAGLMESYYRPRWQLFFDMAVQSLEQRTQFDRSDYLHYAYRHELNWQHASDEFPTEPTGDTVEISRHLFHKYAGAIWTHGRPLERCPVDDLCRRAPLVAVQ</sequence>
<dbReference type="Pfam" id="PF12971">
    <property type="entry name" value="NAGLU_N"/>
    <property type="match status" value="1"/>
</dbReference>
<dbReference type="AlphaFoldDB" id="A0A0G4J3G2"/>
<feature type="domain" description="Alpha-N-acetylglucosaminidase C-terminal" evidence="5">
    <location>
        <begin position="504"/>
        <end position="771"/>
    </location>
</feature>
<dbReference type="Proteomes" id="UP000039324">
    <property type="component" value="Unassembled WGS sequence"/>
</dbReference>
<evidence type="ECO:0000259" key="4">
    <source>
        <dbReference type="Pfam" id="PF12971"/>
    </source>
</evidence>
<proteinExistence type="predicted"/>
<dbReference type="PANTHER" id="PTHR12872">
    <property type="entry name" value="ALPHA-N-ACETYLGLUCOSAMINIDASE"/>
    <property type="match status" value="1"/>
</dbReference>
<feature type="domain" description="Alpha-N-acetylglucosaminidase N-terminal" evidence="4">
    <location>
        <begin position="31"/>
        <end position="113"/>
    </location>
</feature>
<dbReference type="InterPro" id="IPR007781">
    <property type="entry name" value="NAGLU"/>
</dbReference>
<evidence type="ECO:0000259" key="5">
    <source>
        <dbReference type="Pfam" id="PF12972"/>
    </source>
</evidence>
<dbReference type="Pfam" id="PF05089">
    <property type="entry name" value="NAGLU"/>
    <property type="match status" value="1"/>
</dbReference>
<dbReference type="Pfam" id="PF12972">
    <property type="entry name" value="NAGLU_C"/>
    <property type="match status" value="1"/>
</dbReference>
<dbReference type="PANTHER" id="PTHR12872:SF1">
    <property type="entry name" value="ALPHA-N-ACETYLGLUCOSAMINIDASE"/>
    <property type="match status" value="1"/>
</dbReference>
<accession>A0A0G4J3G2</accession>
<gene>
    <name evidence="6" type="ORF">PBRA_002403</name>
</gene>
<dbReference type="InterPro" id="IPR024240">
    <property type="entry name" value="NAGLU_N"/>
</dbReference>
<evidence type="ECO:0000256" key="2">
    <source>
        <dbReference type="SAM" id="SignalP"/>
    </source>
</evidence>
<keyword evidence="2" id="KW-0732">Signal</keyword>
<dbReference type="GO" id="GO:0016787">
    <property type="term" value="F:hydrolase activity"/>
    <property type="evidence" value="ECO:0007669"/>
    <property type="project" value="UniProtKB-KW"/>
</dbReference>
<dbReference type="Gene3D" id="3.30.379.10">
    <property type="entry name" value="Chitobiase/beta-hexosaminidase domain 2-like"/>
    <property type="match status" value="1"/>
</dbReference>
<evidence type="ECO:0000259" key="3">
    <source>
        <dbReference type="Pfam" id="PF05089"/>
    </source>
</evidence>
<evidence type="ECO:0008006" key="8">
    <source>
        <dbReference type="Google" id="ProtNLM"/>
    </source>
</evidence>
<feature type="domain" description="Alpha-N-acetylglucosaminidase tim-barrel" evidence="3">
    <location>
        <begin position="134"/>
        <end position="495"/>
    </location>
</feature>
<feature type="signal peptide" evidence="2">
    <location>
        <begin position="1"/>
        <end position="25"/>
    </location>
</feature>
<protein>
    <recommendedName>
        <fullName evidence="8">Alpha-N-acetylglucosaminidase</fullName>
    </recommendedName>
</protein>
<dbReference type="InterPro" id="IPR024733">
    <property type="entry name" value="NAGLU_tim-barrel"/>
</dbReference>
<dbReference type="STRING" id="37360.A0A0G4J3G2"/>
<keyword evidence="7" id="KW-1185">Reference proteome</keyword>
<dbReference type="InterPro" id="IPR024732">
    <property type="entry name" value="NAGLU_C"/>
</dbReference>
<organism evidence="6 7">
    <name type="scientific">Plasmodiophora brassicae</name>
    <name type="common">Clubroot disease agent</name>
    <dbReference type="NCBI Taxonomy" id="37360"/>
    <lineage>
        <taxon>Eukaryota</taxon>
        <taxon>Sar</taxon>
        <taxon>Rhizaria</taxon>
        <taxon>Endomyxa</taxon>
        <taxon>Phytomyxea</taxon>
        <taxon>Plasmodiophorida</taxon>
        <taxon>Plasmodiophoridae</taxon>
        <taxon>Plasmodiophora</taxon>
    </lineage>
</organism>
<dbReference type="OMA" id="YGQPFVW"/>
<dbReference type="Gene3D" id="1.20.120.670">
    <property type="entry name" value="N-acetyl-b-d-glucoasminidase"/>
    <property type="match status" value="1"/>
</dbReference>
<evidence type="ECO:0000313" key="6">
    <source>
        <dbReference type="EMBL" id="CEP02138.1"/>
    </source>
</evidence>